<reference evidence="1 2" key="1">
    <citation type="submission" date="2019-07" db="EMBL/GenBank/DDBJ databases">
        <title>De Novo Assembly of kiwifruit Actinidia rufa.</title>
        <authorList>
            <person name="Sugita-Konishi S."/>
            <person name="Sato K."/>
            <person name="Mori E."/>
            <person name="Abe Y."/>
            <person name="Kisaki G."/>
            <person name="Hamano K."/>
            <person name="Suezawa K."/>
            <person name="Otani M."/>
            <person name="Fukuda T."/>
            <person name="Manabe T."/>
            <person name="Gomi K."/>
            <person name="Tabuchi M."/>
            <person name="Akimitsu K."/>
            <person name="Kataoka I."/>
        </authorList>
    </citation>
    <scope>NUCLEOTIDE SEQUENCE [LARGE SCALE GENOMIC DNA]</scope>
    <source>
        <strain evidence="2">cv. Fuchu</strain>
    </source>
</reference>
<protein>
    <submittedName>
        <fullName evidence="1">Uncharacterized protein</fullName>
    </submittedName>
</protein>
<keyword evidence="2" id="KW-1185">Reference proteome</keyword>
<sequence length="62" mass="6640">MGYQGSCGPMVIRCSAEVGPTSDAMNCRGKAIMIWTGFIGSDNKGRGGNMKTRVYGISYSRN</sequence>
<organism evidence="1 2">
    <name type="scientific">Actinidia rufa</name>
    <dbReference type="NCBI Taxonomy" id="165716"/>
    <lineage>
        <taxon>Eukaryota</taxon>
        <taxon>Viridiplantae</taxon>
        <taxon>Streptophyta</taxon>
        <taxon>Embryophyta</taxon>
        <taxon>Tracheophyta</taxon>
        <taxon>Spermatophyta</taxon>
        <taxon>Magnoliopsida</taxon>
        <taxon>eudicotyledons</taxon>
        <taxon>Gunneridae</taxon>
        <taxon>Pentapetalae</taxon>
        <taxon>asterids</taxon>
        <taxon>Ericales</taxon>
        <taxon>Actinidiaceae</taxon>
        <taxon>Actinidia</taxon>
    </lineage>
</organism>
<accession>A0A7J0EM54</accession>
<gene>
    <name evidence="1" type="ORF">Acr_05g0011900</name>
</gene>
<name>A0A7J0EM54_9ERIC</name>
<comment type="caution">
    <text evidence="1">The sequence shown here is derived from an EMBL/GenBank/DDBJ whole genome shotgun (WGS) entry which is preliminary data.</text>
</comment>
<evidence type="ECO:0000313" key="1">
    <source>
        <dbReference type="EMBL" id="GFY87551.1"/>
    </source>
</evidence>
<evidence type="ECO:0000313" key="2">
    <source>
        <dbReference type="Proteomes" id="UP000585474"/>
    </source>
</evidence>
<proteinExistence type="predicted"/>
<dbReference type="AlphaFoldDB" id="A0A7J0EM54"/>
<dbReference type="Proteomes" id="UP000585474">
    <property type="component" value="Unassembled WGS sequence"/>
</dbReference>
<dbReference type="EMBL" id="BJWL01000005">
    <property type="protein sequence ID" value="GFY87551.1"/>
    <property type="molecule type" value="Genomic_DNA"/>
</dbReference>